<feature type="transmembrane region" description="Helical" evidence="7">
    <location>
        <begin position="6"/>
        <end position="28"/>
    </location>
</feature>
<dbReference type="RefSeq" id="YP_009258767.1">
    <property type="nucleotide sequence ID" value="NC_030359.1"/>
</dbReference>
<evidence type="ECO:0000256" key="7">
    <source>
        <dbReference type="HAMAP-Rule" id="MF_01329"/>
    </source>
</evidence>
<proteinExistence type="inferred from homology"/>
<dbReference type="GO" id="GO:0009523">
    <property type="term" value="C:photosystem II"/>
    <property type="evidence" value="ECO:0007669"/>
    <property type="project" value="UniProtKB-KW"/>
</dbReference>
<evidence type="ECO:0000256" key="5">
    <source>
        <dbReference type="ARBA" id="ARBA00023136"/>
    </source>
</evidence>
<keyword evidence="3 7" id="KW-0812">Transmembrane</keyword>
<evidence type="ECO:0000256" key="3">
    <source>
        <dbReference type="ARBA" id="ARBA00022692"/>
    </source>
</evidence>
<protein>
    <recommendedName>
        <fullName evidence="7">Photosystem II reaction center protein Psb30</fullName>
    </recommendedName>
    <alternativeName>
        <fullName evidence="7">Photosystem II reaction center protein Ycf12</fullName>
    </alternativeName>
</protein>
<sequence>MNLSVIIQLVVLALIVISGPVVIGLLALRKGNL</sequence>
<evidence type="ECO:0000256" key="2">
    <source>
        <dbReference type="ARBA" id="ARBA00022531"/>
    </source>
</evidence>
<dbReference type="EMBL" id="KU646495">
    <property type="protein sequence ID" value="ANI25903.1"/>
    <property type="molecule type" value="Genomic_DNA"/>
</dbReference>
<dbReference type="EMBL" id="KU646495">
    <property type="protein sequence ID" value="ANI25908.1"/>
    <property type="molecule type" value="Genomic_DNA"/>
</dbReference>
<dbReference type="NCBIfam" id="NF010239">
    <property type="entry name" value="PRK13686.1"/>
    <property type="match status" value="1"/>
</dbReference>
<comment type="similarity">
    <text evidence="7">Belongs to the Psb30/Ycf12 family.</text>
</comment>
<accession>A0A191T686</accession>
<organism evidence="8">
    <name type="scientific">Cylindrocystis brebissonii</name>
    <dbReference type="NCBI Taxonomy" id="102167"/>
    <lineage>
        <taxon>Eukaryota</taxon>
        <taxon>Viridiplantae</taxon>
        <taxon>Streptophyta</taxon>
        <taxon>Zygnematophyceae</taxon>
        <taxon>Zygnematophycidae</taxon>
        <taxon>Zygnematales</taxon>
        <taxon>Mesotaeniaceae</taxon>
        <taxon>Cylindrocystis</taxon>
    </lineage>
</organism>
<dbReference type="RefSeq" id="YP_009258720.1">
    <property type="nucleotide sequence ID" value="NC_030359.1"/>
</dbReference>
<evidence type="ECO:0000256" key="1">
    <source>
        <dbReference type="ARBA" id="ARBA00004167"/>
    </source>
</evidence>
<evidence type="ECO:0000256" key="4">
    <source>
        <dbReference type="ARBA" id="ARBA00022989"/>
    </source>
</evidence>
<comment type="subcellular location">
    <subcellularLocation>
        <location evidence="1">Membrane</location>
        <topology evidence="1">Single-pass membrane protein</topology>
    </subcellularLocation>
    <subcellularLocation>
        <location evidence="7">Plastid</location>
        <location evidence="7">Chloroplast thylakoid membrane</location>
        <topology evidence="7">Single-pass membrane protein</topology>
    </subcellularLocation>
</comment>
<name>A0A191T686_9VIRI</name>
<evidence type="ECO:0000256" key="6">
    <source>
        <dbReference type="ARBA" id="ARBA00023276"/>
    </source>
</evidence>
<dbReference type="AlphaFoldDB" id="A0A191T686"/>
<evidence type="ECO:0000313" key="8">
    <source>
        <dbReference type="EMBL" id="ANI25908.1"/>
    </source>
</evidence>
<keyword evidence="8" id="KW-0150">Chloroplast</keyword>
<dbReference type="Pfam" id="PF05969">
    <property type="entry name" value="PSII_Ycf12"/>
    <property type="match status" value="1"/>
</dbReference>
<keyword evidence="4 7" id="KW-1133">Transmembrane helix</keyword>
<comment type="function">
    <text evidence="7">A core subunit of photosystem II (PSII), probably helps stabilize the reaction center.</text>
</comment>
<gene>
    <name evidence="7 8" type="primary">ycf12</name>
    <name evidence="7" type="synonym">psb30</name>
</gene>
<dbReference type="HAMAP" id="MF_01329">
    <property type="entry name" value="PSII_Psb30_Ycf12"/>
    <property type="match status" value="1"/>
</dbReference>
<dbReference type="GeneID" id="27985230"/>
<dbReference type="InterPro" id="IPR010284">
    <property type="entry name" value="PSII_Ycf12_core-subunit"/>
</dbReference>
<dbReference type="GeneID" id="27985216"/>
<keyword evidence="8" id="KW-0934">Plastid</keyword>
<keyword evidence="7" id="KW-0793">Thylakoid</keyword>
<geneLocation type="chloroplast" evidence="8"/>
<keyword evidence="5 7" id="KW-0472">Membrane</keyword>
<reference evidence="8" key="1">
    <citation type="journal article" date="2016" name="Front. Plant Sci.">
        <title>Comparative Chloroplast Genome Analyses of Streptophyte Green Algae Uncover Major Structural Alterations in the Klebsormidiophyceae, Coleochaetophyceae and Zygnematophyceae.</title>
        <authorList>
            <person name="Lemieux C."/>
            <person name="Otis C."/>
            <person name="Turmel M."/>
        </authorList>
    </citation>
    <scope>NUCLEOTIDE SEQUENCE</scope>
</reference>
<dbReference type="GO" id="GO:0015979">
    <property type="term" value="P:photosynthesis"/>
    <property type="evidence" value="ECO:0007669"/>
    <property type="project" value="UniProtKB-KW"/>
</dbReference>
<comment type="subunit">
    <text evidence="7">PSII is composed of 1 copy each of membrane proteins PsbA, PsbB, PsbC, PsbD, PsbE, PsbF, PsbH, PsbI, PsbJ, PsbK, PsbL, PsbM, PsbT, PsbX, PsbY, PsbZ, Psb30/Ycf12, peripheral proteins of the oxygen-evolving complex and a large number of cofactors. It forms dimeric complexes.</text>
</comment>
<keyword evidence="2 7" id="KW-0602">Photosynthesis</keyword>
<dbReference type="GO" id="GO:0009535">
    <property type="term" value="C:chloroplast thylakoid membrane"/>
    <property type="evidence" value="ECO:0007669"/>
    <property type="project" value="UniProtKB-SubCell"/>
</dbReference>
<keyword evidence="6 7" id="KW-0604">Photosystem II</keyword>